<evidence type="ECO:0008006" key="3">
    <source>
        <dbReference type="Google" id="ProtNLM"/>
    </source>
</evidence>
<evidence type="ECO:0000313" key="2">
    <source>
        <dbReference type="Proteomes" id="UP001253193"/>
    </source>
</evidence>
<comment type="caution">
    <text evidence="1">The sequence shown here is derived from an EMBL/GenBank/DDBJ whole genome shotgun (WGS) entry which is preliminary data.</text>
</comment>
<name>A0AAW8PZP0_VIBPH</name>
<dbReference type="RefSeq" id="WP_311020385.1">
    <property type="nucleotide sequence ID" value="NZ_JAUHGG010000003.1"/>
</dbReference>
<dbReference type="EMBL" id="JAUHGG010000003">
    <property type="protein sequence ID" value="MDS1821491.1"/>
    <property type="molecule type" value="Genomic_DNA"/>
</dbReference>
<dbReference type="Proteomes" id="UP001253193">
    <property type="component" value="Unassembled WGS sequence"/>
</dbReference>
<sequence length="211" mass="23601">MENFDFSVDDVVFVLNKMGKDTAFAEEAFDKLDRSVINRVTRNEDTTTSKLKAAYAEIERQLSSFDISDNHLDSFLRQDVVLTSRNHDEFKEAIRLVCNITNTTPFDVVEYRDGMVISVNRLGKIEVIGGELAKSLIVSEFDIPCHSLLESATPSAINAYKIVLAANHKKHSEAEVVSGMLSELSSKDISALELEQLMLLKEVLKKSLQSV</sequence>
<reference evidence="1" key="1">
    <citation type="submission" date="2023-06" db="EMBL/GenBank/DDBJ databases">
        <title>Genomic Diversity of Vibrio spp. and Metagenomic Analysis of Pathogens in Florida Gulf Coastal Waters Following Hurricane Ian.</title>
        <authorList>
            <person name="Brumfield K.D."/>
        </authorList>
    </citation>
    <scope>NUCLEOTIDE SEQUENCE</scope>
    <source>
        <strain evidence="1">WBS2B-138</strain>
    </source>
</reference>
<proteinExistence type="predicted"/>
<accession>A0AAW8PZP0</accession>
<protein>
    <recommendedName>
        <fullName evidence="3">Phage protein</fullName>
    </recommendedName>
</protein>
<dbReference type="AlphaFoldDB" id="A0AAW8PZP0"/>
<organism evidence="1 2">
    <name type="scientific">Vibrio parahaemolyticus</name>
    <dbReference type="NCBI Taxonomy" id="670"/>
    <lineage>
        <taxon>Bacteria</taxon>
        <taxon>Pseudomonadati</taxon>
        <taxon>Pseudomonadota</taxon>
        <taxon>Gammaproteobacteria</taxon>
        <taxon>Vibrionales</taxon>
        <taxon>Vibrionaceae</taxon>
        <taxon>Vibrio</taxon>
    </lineage>
</organism>
<gene>
    <name evidence="1" type="ORF">QX249_12535</name>
</gene>
<evidence type="ECO:0000313" key="1">
    <source>
        <dbReference type="EMBL" id="MDS1821491.1"/>
    </source>
</evidence>